<evidence type="ECO:0000313" key="2">
    <source>
        <dbReference type="EMBL" id="QPK84086.1"/>
    </source>
</evidence>
<protein>
    <submittedName>
        <fullName evidence="2">Uncharacterized protein</fullName>
    </submittedName>
</protein>
<proteinExistence type="predicted"/>
<feature type="compositionally biased region" description="Basic and acidic residues" evidence="1">
    <location>
        <begin position="440"/>
        <end position="449"/>
    </location>
</feature>
<dbReference type="KEGG" id="cqn:G7Y29_04780"/>
<name>A0A7T0KPJ7_9CORY</name>
<keyword evidence="3" id="KW-1185">Reference proteome</keyword>
<gene>
    <name evidence="2" type="ORF">G7Y29_04780</name>
</gene>
<evidence type="ECO:0000313" key="3">
    <source>
        <dbReference type="Proteomes" id="UP000594586"/>
    </source>
</evidence>
<feature type="region of interest" description="Disordered" evidence="1">
    <location>
        <begin position="1"/>
        <end position="73"/>
    </location>
</feature>
<feature type="region of interest" description="Disordered" evidence="1">
    <location>
        <begin position="417"/>
        <end position="449"/>
    </location>
</feature>
<evidence type="ECO:0000256" key="1">
    <source>
        <dbReference type="SAM" id="MobiDB-lite"/>
    </source>
</evidence>
<sequence>MDDRTNGIDETTQDDAGSSLGGGINLEDGCGEDGKLDDTTKPDEADQTSEPFPDEEAGDDPGSSDEGEEASDGGLEPLEVELIVQGNAAIVAGGDVAVQDFLKSLAVPERKRVKLQSKSLGRLRDQMKNTGTIAQGLSEIAEESGYYIKLTKESAALRKEHGLYETAGGITYAKIANFEKPGKPGKWLKVDESLGAQFANPAVLSGLGGLMTQAALEQALSEIASYLKRIDTKLVDISDTINDANVSNLIGVHTAIQKEIRRRDSGIRVDQDTWSKVSSYGDKLSGPQDNALRRIGAISKKLTACISISEANSALDSAMRDVGNWLVVLVHVRQAELWLDELELEYRSNENSADYGKYVDSVRKEEIESLAKANQGLDNPGSWVVLKGSAALDSTSYMLRDVWCTNSPDLEKVRAFAFNPSGPAPPPGLPGPLSSPTGQREPRSSRWHE</sequence>
<dbReference type="EMBL" id="CP064955">
    <property type="protein sequence ID" value="QPK84086.1"/>
    <property type="molecule type" value="Genomic_DNA"/>
</dbReference>
<organism evidence="2 3">
    <name type="scientific">Corynebacterium qintianiae</name>
    <dbReference type="NCBI Taxonomy" id="2709392"/>
    <lineage>
        <taxon>Bacteria</taxon>
        <taxon>Bacillati</taxon>
        <taxon>Actinomycetota</taxon>
        <taxon>Actinomycetes</taxon>
        <taxon>Mycobacteriales</taxon>
        <taxon>Corynebacteriaceae</taxon>
        <taxon>Corynebacterium</taxon>
    </lineage>
</organism>
<dbReference type="Proteomes" id="UP000594586">
    <property type="component" value="Chromosome"/>
</dbReference>
<feature type="compositionally biased region" description="Basic and acidic residues" evidence="1">
    <location>
        <begin position="32"/>
        <end position="44"/>
    </location>
</feature>
<feature type="compositionally biased region" description="Acidic residues" evidence="1">
    <location>
        <begin position="52"/>
        <end position="71"/>
    </location>
</feature>
<dbReference type="RefSeq" id="WP_165004678.1">
    <property type="nucleotide sequence ID" value="NZ_CP064955.1"/>
</dbReference>
<reference evidence="2 3" key="1">
    <citation type="submission" date="2020-11" db="EMBL/GenBank/DDBJ databases">
        <title>Corynebacterium sp. MC1420.</title>
        <authorList>
            <person name="Zhou J."/>
        </authorList>
    </citation>
    <scope>NUCLEOTIDE SEQUENCE [LARGE SCALE GENOMIC DNA]</scope>
    <source>
        <strain evidence="2 3">MC1420</strain>
    </source>
</reference>
<dbReference type="AlphaFoldDB" id="A0A7T0KPJ7"/>
<accession>A0A7T0KPJ7</accession>